<dbReference type="GO" id="GO:0046872">
    <property type="term" value="F:metal ion binding"/>
    <property type="evidence" value="ECO:0007669"/>
    <property type="project" value="UniProtKB-KW"/>
</dbReference>
<evidence type="ECO:0000256" key="6">
    <source>
        <dbReference type="ARBA" id="ARBA00023242"/>
    </source>
</evidence>
<gene>
    <name evidence="8" type="ORF">LTR97_006231</name>
</gene>
<feature type="region of interest" description="Disordered" evidence="7">
    <location>
        <begin position="1"/>
        <end position="24"/>
    </location>
</feature>
<protein>
    <recommendedName>
        <fullName evidence="10">C6 zinc finger domain protein</fullName>
    </recommendedName>
</protein>
<evidence type="ECO:0000256" key="1">
    <source>
        <dbReference type="ARBA" id="ARBA00022723"/>
    </source>
</evidence>
<dbReference type="AlphaFoldDB" id="A0AAN7W804"/>
<dbReference type="PANTHER" id="PTHR36206">
    <property type="entry name" value="ASPERCRYPTIN BIOSYNTHESIS CLUSTER-SPECIFIC TRANSCRIPTION REGULATOR ATNN-RELATED"/>
    <property type="match status" value="1"/>
</dbReference>
<evidence type="ECO:0000256" key="7">
    <source>
        <dbReference type="SAM" id="MobiDB-lite"/>
    </source>
</evidence>
<evidence type="ECO:0000256" key="3">
    <source>
        <dbReference type="ARBA" id="ARBA00023015"/>
    </source>
</evidence>
<dbReference type="GO" id="GO:0003677">
    <property type="term" value="F:DNA binding"/>
    <property type="evidence" value="ECO:0007669"/>
    <property type="project" value="UniProtKB-KW"/>
</dbReference>
<keyword evidence="3" id="KW-0805">Transcription regulation</keyword>
<keyword evidence="1" id="KW-0479">Metal-binding</keyword>
<evidence type="ECO:0000256" key="2">
    <source>
        <dbReference type="ARBA" id="ARBA00022833"/>
    </source>
</evidence>
<keyword evidence="4" id="KW-0238">DNA-binding</keyword>
<keyword evidence="6" id="KW-0539">Nucleus</keyword>
<accession>A0AAN7W804</accession>
<dbReference type="Pfam" id="PF11951">
    <property type="entry name" value="Fungal_trans_2"/>
    <property type="match status" value="1"/>
</dbReference>
<dbReference type="InterPro" id="IPR052360">
    <property type="entry name" value="Transcr_Regulatory_Proteins"/>
</dbReference>
<dbReference type="PANTHER" id="PTHR36206:SF16">
    <property type="entry name" value="TRANSCRIPTION FACTOR DOMAIN-CONTAINING PROTEIN-RELATED"/>
    <property type="match status" value="1"/>
</dbReference>
<evidence type="ECO:0000313" key="8">
    <source>
        <dbReference type="EMBL" id="KAK5700096.1"/>
    </source>
</evidence>
<evidence type="ECO:0008006" key="10">
    <source>
        <dbReference type="Google" id="ProtNLM"/>
    </source>
</evidence>
<sequence length="515" mass="57694">MCRIWGGGSTISATHDRPVESKGPVSATFQGRAIISCTVDPEEHHYLEWFKCRTSIKLPGLFASPYWQTLVFQASVEEPAVRHAVVALSTVHKTGGSSRDRLGARDRIPCPNERLMLQHYNKAISALQDHSKIKDGSSTRVVLVTCVLFVCLELLQGHCQTAREHLRSGVTVIAAYKTAKHRPFDDEIATELSALHSRIALLYPADPGIEDDMQMLPISILYSVNQFKASLDSLLSRACGLAAQYHRRKVLGTSSFRCELEHKQRALIDELSCWLQSYKALRDCLTTNFSLYDKLGDCLLRSHHAMATIMAVRSSEDPGGDTSSCTTEFISILAHSIPLSVLRRSSQFETMHNRLYGSPTPDSTNNVVDMGWIPPLFFTATKCRVPHIRFQAIRLLERSPHCEGAWVATTIAAIARKIMQMEDPKSYHRLHKDVDFAWEALPVAEECESGILEEGRIIHESQVILPDDPLGAVVVRCERRKTSGEWECVEITYDVVDERWNDEKLVVLPQAAEGC</sequence>
<dbReference type="InterPro" id="IPR021858">
    <property type="entry name" value="Fun_TF"/>
</dbReference>
<comment type="caution">
    <text evidence="8">The sequence shown here is derived from an EMBL/GenBank/DDBJ whole genome shotgun (WGS) entry which is preliminary data.</text>
</comment>
<keyword evidence="2" id="KW-0862">Zinc</keyword>
<keyword evidence="5" id="KW-0804">Transcription</keyword>
<evidence type="ECO:0000256" key="5">
    <source>
        <dbReference type="ARBA" id="ARBA00023163"/>
    </source>
</evidence>
<organism evidence="8 9">
    <name type="scientific">Elasticomyces elasticus</name>
    <dbReference type="NCBI Taxonomy" id="574655"/>
    <lineage>
        <taxon>Eukaryota</taxon>
        <taxon>Fungi</taxon>
        <taxon>Dikarya</taxon>
        <taxon>Ascomycota</taxon>
        <taxon>Pezizomycotina</taxon>
        <taxon>Dothideomycetes</taxon>
        <taxon>Dothideomycetidae</taxon>
        <taxon>Mycosphaerellales</taxon>
        <taxon>Teratosphaeriaceae</taxon>
        <taxon>Elasticomyces</taxon>
    </lineage>
</organism>
<name>A0AAN7W804_9PEZI</name>
<reference evidence="8" key="1">
    <citation type="submission" date="2023-08" db="EMBL/GenBank/DDBJ databases">
        <title>Black Yeasts Isolated from many extreme environments.</title>
        <authorList>
            <person name="Coleine C."/>
            <person name="Stajich J.E."/>
            <person name="Selbmann L."/>
        </authorList>
    </citation>
    <scope>NUCLEOTIDE SEQUENCE</scope>
    <source>
        <strain evidence="8">CCFEE 5810</strain>
    </source>
</reference>
<dbReference type="Proteomes" id="UP001310594">
    <property type="component" value="Unassembled WGS sequence"/>
</dbReference>
<evidence type="ECO:0000313" key="9">
    <source>
        <dbReference type="Proteomes" id="UP001310594"/>
    </source>
</evidence>
<dbReference type="EMBL" id="JAVRQU010000008">
    <property type="protein sequence ID" value="KAK5700096.1"/>
    <property type="molecule type" value="Genomic_DNA"/>
</dbReference>
<evidence type="ECO:0000256" key="4">
    <source>
        <dbReference type="ARBA" id="ARBA00023125"/>
    </source>
</evidence>
<proteinExistence type="predicted"/>